<sequence length="121" mass="12715">MRRGERKGAEGPRPGSPVPVGKASLEEPLDGAAAGRASGPAAGRRSTESEVYDDGTNTFFWTPGPAPCCCNPDPASPVVQPLISDACALSWEDLAPKSPQKGFSCPPWPQSPAALRRDPFR</sequence>
<gene>
    <name evidence="2" type="ORF">J1605_002299</name>
</gene>
<dbReference type="EMBL" id="JAIQCJ010000544">
    <property type="protein sequence ID" value="KAJ8795537.1"/>
    <property type="molecule type" value="Genomic_DNA"/>
</dbReference>
<feature type="region of interest" description="Disordered" evidence="1">
    <location>
        <begin position="98"/>
        <end position="121"/>
    </location>
</feature>
<evidence type="ECO:0000313" key="3">
    <source>
        <dbReference type="Proteomes" id="UP001159641"/>
    </source>
</evidence>
<accession>A0AB34HUP6</accession>
<dbReference type="Proteomes" id="UP001159641">
    <property type="component" value="Unassembled WGS sequence"/>
</dbReference>
<feature type="compositionally biased region" description="Basic and acidic residues" evidence="1">
    <location>
        <begin position="1"/>
        <end position="10"/>
    </location>
</feature>
<organism evidence="2 3">
    <name type="scientific">Eschrichtius robustus</name>
    <name type="common">California gray whale</name>
    <name type="synonym">Eschrichtius gibbosus</name>
    <dbReference type="NCBI Taxonomy" id="9764"/>
    <lineage>
        <taxon>Eukaryota</taxon>
        <taxon>Metazoa</taxon>
        <taxon>Chordata</taxon>
        <taxon>Craniata</taxon>
        <taxon>Vertebrata</taxon>
        <taxon>Euteleostomi</taxon>
        <taxon>Mammalia</taxon>
        <taxon>Eutheria</taxon>
        <taxon>Laurasiatheria</taxon>
        <taxon>Artiodactyla</taxon>
        <taxon>Whippomorpha</taxon>
        <taxon>Cetacea</taxon>
        <taxon>Mysticeti</taxon>
        <taxon>Eschrichtiidae</taxon>
        <taxon>Eschrichtius</taxon>
    </lineage>
</organism>
<evidence type="ECO:0000313" key="2">
    <source>
        <dbReference type="EMBL" id="KAJ8795537.1"/>
    </source>
</evidence>
<feature type="compositionally biased region" description="Low complexity" evidence="1">
    <location>
        <begin position="31"/>
        <end position="44"/>
    </location>
</feature>
<dbReference type="AlphaFoldDB" id="A0AB34HUP6"/>
<comment type="caution">
    <text evidence="2">The sequence shown here is derived from an EMBL/GenBank/DDBJ whole genome shotgun (WGS) entry which is preliminary data.</text>
</comment>
<reference evidence="2 3" key="1">
    <citation type="submission" date="2022-11" db="EMBL/GenBank/DDBJ databases">
        <title>Whole genome sequence of Eschrichtius robustus ER-17-0199.</title>
        <authorList>
            <person name="Bruniche-Olsen A."/>
            <person name="Black A.N."/>
            <person name="Fields C.J."/>
            <person name="Walden K."/>
            <person name="Dewoody J.A."/>
        </authorList>
    </citation>
    <scope>NUCLEOTIDE SEQUENCE [LARGE SCALE GENOMIC DNA]</scope>
    <source>
        <strain evidence="2">ER-17-0199</strain>
        <tissue evidence="2">Blubber</tissue>
    </source>
</reference>
<protein>
    <submittedName>
        <fullName evidence="2">Uncharacterized protein</fullName>
    </submittedName>
</protein>
<proteinExistence type="predicted"/>
<feature type="region of interest" description="Disordered" evidence="1">
    <location>
        <begin position="1"/>
        <end position="56"/>
    </location>
</feature>
<keyword evidence="3" id="KW-1185">Reference proteome</keyword>
<evidence type="ECO:0000256" key="1">
    <source>
        <dbReference type="SAM" id="MobiDB-lite"/>
    </source>
</evidence>
<name>A0AB34HUP6_ESCRO</name>